<keyword evidence="1" id="KW-1133">Transmembrane helix</keyword>
<proteinExistence type="predicted"/>
<dbReference type="OrthoDB" id="9813621at2"/>
<evidence type="ECO:0000256" key="1">
    <source>
        <dbReference type="SAM" id="Phobius"/>
    </source>
</evidence>
<dbReference type="EMBL" id="RPOK01000003">
    <property type="protein sequence ID" value="RPJ66819.1"/>
    <property type="molecule type" value="Genomic_DNA"/>
</dbReference>
<keyword evidence="1" id="KW-0812">Transmembrane</keyword>
<name>A0A3N5Y7L1_9ALTE</name>
<organism evidence="2 3">
    <name type="scientific">Alteromonas sediminis</name>
    <dbReference type="NCBI Taxonomy" id="2259342"/>
    <lineage>
        <taxon>Bacteria</taxon>
        <taxon>Pseudomonadati</taxon>
        <taxon>Pseudomonadota</taxon>
        <taxon>Gammaproteobacteria</taxon>
        <taxon>Alteromonadales</taxon>
        <taxon>Alteromonadaceae</taxon>
        <taxon>Alteromonas/Salinimonas group</taxon>
        <taxon>Alteromonas</taxon>
    </lineage>
</organism>
<evidence type="ECO:0000313" key="2">
    <source>
        <dbReference type="EMBL" id="RPJ66819.1"/>
    </source>
</evidence>
<evidence type="ECO:0000313" key="3">
    <source>
        <dbReference type="Proteomes" id="UP000275281"/>
    </source>
</evidence>
<comment type="caution">
    <text evidence="2">The sequence shown here is derived from an EMBL/GenBank/DDBJ whole genome shotgun (WGS) entry which is preliminary data.</text>
</comment>
<gene>
    <name evidence="2" type="ORF">DRW07_10485</name>
</gene>
<accession>A0A3N5Y7L1</accession>
<dbReference type="AlphaFoldDB" id="A0A3N5Y7L1"/>
<feature type="transmembrane region" description="Helical" evidence="1">
    <location>
        <begin position="53"/>
        <end position="70"/>
    </location>
</feature>
<keyword evidence="3" id="KW-1185">Reference proteome</keyword>
<sequence length="82" mass="8918">MAATGVLLLIPLTAMQFTSEVYWTGADFLVMGGLLLSLGGMLILLARKAPTKYYRVLAVTVLLAFLYLWVELSVGLFFSLGS</sequence>
<keyword evidence="1" id="KW-0472">Membrane</keyword>
<reference evidence="2 3" key="1">
    <citation type="submission" date="2018-11" db="EMBL/GenBank/DDBJ databases">
        <authorList>
            <person name="Ye M.-Q."/>
            <person name="Du Z.-J."/>
        </authorList>
    </citation>
    <scope>NUCLEOTIDE SEQUENCE [LARGE SCALE GENOMIC DNA]</scope>
    <source>
        <strain evidence="2 3">U0105</strain>
    </source>
</reference>
<dbReference type="Proteomes" id="UP000275281">
    <property type="component" value="Unassembled WGS sequence"/>
</dbReference>
<protein>
    <submittedName>
        <fullName evidence="2">Uncharacterized protein</fullName>
    </submittedName>
</protein>
<feature type="transmembrane region" description="Helical" evidence="1">
    <location>
        <begin position="28"/>
        <end position="46"/>
    </location>
</feature>